<proteinExistence type="predicted"/>
<keyword evidence="2" id="KW-1185">Reference proteome</keyword>
<sequence length="328" mass="38312">MNRRVSASKFHEVNEVNEANADSPAKEPETRMAEEARQPMSSNLKRKAEDSTMVHPKRTKFSSTNVFRQNLSLPDSLMYYICKNPNTPATYQKLMKACKYFFIKNPIRIVKMLDYAWDKWLVENAPLDLSKLTYKLWITDQFEVQPRANDNLVTAIMPKLYRCDAKELYISYQVLFFYDLPLLFSSAEEIEFLNVTIKNEDGSIVALEKMVEVAVKAKKFQFYSHTVLTNITSKTFAELVKIPHITNLVHFYLENIPQTFDLDAFYNNKTTHYCLKFNDSVSQDYKNRIEAIVDEILKTKVLVYEPPALSIYKLRTRKPLIDDDDDDE</sequence>
<evidence type="ECO:0000313" key="2">
    <source>
        <dbReference type="Proteomes" id="UP000887578"/>
    </source>
</evidence>
<protein>
    <submittedName>
        <fullName evidence="3">Uncharacterized protein</fullName>
    </submittedName>
</protein>
<dbReference type="Proteomes" id="UP000887578">
    <property type="component" value="Unplaced"/>
</dbReference>
<dbReference type="WBParaSite" id="PDA_v2.g19525.t1">
    <property type="protein sequence ID" value="PDA_v2.g19525.t1"/>
    <property type="gene ID" value="PDA_v2.g19525"/>
</dbReference>
<feature type="region of interest" description="Disordered" evidence="1">
    <location>
        <begin position="1"/>
        <end position="51"/>
    </location>
</feature>
<dbReference type="AlphaFoldDB" id="A0A914PM09"/>
<organism evidence="2 3">
    <name type="scientific">Panagrolaimus davidi</name>
    <dbReference type="NCBI Taxonomy" id="227884"/>
    <lineage>
        <taxon>Eukaryota</taxon>
        <taxon>Metazoa</taxon>
        <taxon>Ecdysozoa</taxon>
        <taxon>Nematoda</taxon>
        <taxon>Chromadorea</taxon>
        <taxon>Rhabditida</taxon>
        <taxon>Tylenchina</taxon>
        <taxon>Panagrolaimomorpha</taxon>
        <taxon>Panagrolaimoidea</taxon>
        <taxon>Panagrolaimidae</taxon>
        <taxon>Panagrolaimus</taxon>
    </lineage>
</organism>
<accession>A0A914PM09</accession>
<feature type="compositionally biased region" description="Basic and acidic residues" evidence="1">
    <location>
        <begin position="24"/>
        <end position="37"/>
    </location>
</feature>
<reference evidence="3" key="1">
    <citation type="submission" date="2022-11" db="UniProtKB">
        <authorList>
            <consortium name="WormBaseParasite"/>
        </authorList>
    </citation>
    <scope>IDENTIFICATION</scope>
</reference>
<evidence type="ECO:0000313" key="3">
    <source>
        <dbReference type="WBParaSite" id="PDA_v2.g19525.t1"/>
    </source>
</evidence>
<evidence type="ECO:0000256" key="1">
    <source>
        <dbReference type="SAM" id="MobiDB-lite"/>
    </source>
</evidence>
<name>A0A914PM09_9BILA</name>